<dbReference type="InterPro" id="IPR000571">
    <property type="entry name" value="Znf_CCCH"/>
</dbReference>
<accession>A0A1R1YT88</accession>
<dbReference type="EMBL" id="LSSM01000085">
    <property type="protein sequence ID" value="OMJ30090.1"/>
    <property type="molecule type" value="Genomic_DNA"/>
</dbReference>
<dbReference type="SMART" id="SM00356">
    <property type="entry name" value="ZnF_C3H1"/>
    <property type="match status" value="3"/>
</dbReference>
<keyword evidence="1" id="KW-0863">Zinc-finger</keyword>
<keyword evidence="5" id="KW-1185">Reference proteome</keyword>
<reference evidence="5" key="1">
    <citation type="submission" date="2017-01" db="EMBL/GenBank/DDBJ databases">
        <authorList>
            <person name="Wang Y."/>
            <person name="White M."/>
            <person name="Kvist S."/>
            <person name="Moncalvo J.-M."/>
        </authorList>
    </citation>
    <scope>NUCLEOTIDE SEQUENCE [LARGE SCALE GENOMIC DNA]</scope>
    <source>
        <strain evidence="5">ID-206-W2</strain>
    </source>
</reference>
<keyword evidence="1" id="KW-0479">Metal-binding</keyword>
<feature type="zinc finger region" description="C3H1-type" evidence="1">
    <location>
        <begin position="70"/>
        <end position="98"/>
    </location>
</feature>
<dbReference type="Gene3D" id="4.10.1000.10">
    <property type="entry name" value="Zinc finger, CCCH-type"/>
    <property type="match status" value="1"/>
</dbReference>
<name>A0A1R1YT88_9FUNG</name>
<evidence type="ECO:0000259" key="3">
    <source>
        <dbReference type="PROSITE" id="PS50103"/>
    </source>
</evidence>
<dbReference type="PANTHER" id="PTHR46156">
    <property type="entry name" value="CCCH ZINGC FINGER"/>
    <property type="match status" value="1"/>
</dbReference>
<evidence type="ECO:0000313" key="5">
    <source>
        <dbReference type="Proteomes" id="UP000187429"/>
    </source>
</evidence>
<dbReference type="PROSITE" id="PS50103">
    <property type="entry name" value="ZF_C3H1"/>
    <property type="match status" value="3"/>
</dbReference>
<dbReference type="Proteomes" id="UP000187429">
    <property type="component" value="Unassembled WGS sequence"/>
</dbReference>
<dbReference type="OrthoDB" id="410307at2759"/>
<protein>
    <submittedName>
        <fullName evidence="4">Zinc finger CCCH domain-containing protein 3</fullName>
    </submittedName>
</protein>
<dbReference type="GO" id="GO:0008270">
    <property type="term" value="F:zinc ion binding"/>
    <property type="evidence" value="ECO:0007669"/>
    <property type="project" value="UniProtKB-KW"/>
</dbReference>
<feature type="domain" description="C3H1-type" evidence="3">
    <location>
        <begin position="70"/>
        <end position="98"/>
    </location>
</feature>
<feature type="domain" description="C3H1-type" evidence="3">
    <location>
        <begin position="42"/>
        <end position="69"/>
    </location>
</feature>
<feature type="zinc finger region" description="C3H1-type" evidence="1">
    <location>
        <begin position="42"/>
        <end position="69"/>
    </location>
</feature>
<feature type="zinc finger region" description="C3H1-type" evidence="1">
    <location>
        <begin position="13"/>
        <end position="41"/>
    </location>
</feature>
<gene>
    <name evidence="4" type="ORF">AYI69_g380</name>
</gene>
<feature type="domain" description="C3H1-type" evidence="3">
    <location>
        <begin position="13"/>
        <end position="41"/>
    </location>
</feature>
<evidence type="ECO:0000313" key="4">
    <source>
        <dbReference type="EMBL" id="OMJ30090.1"/>
    </source>
</evidence>
<sequence length="207" mass="23689">MINSKSHSLAKKRNKLKHCPNFLKGFCKFSKASCTYRHPTSEFQVPHCSKFQRNQCKLDQNCQYAHVRVSATAKICKNFVISRHCKDGFGCKLKHVYACPYYFNEKNKCQRIRCPYPHYISSNKNINSNSTTSQMAKKSSSTTSFKRSSNTLNFNKSLTLNNITSYKFSDTNTVSSKSTPSLNSALCKLVYQYLYLSNVYISLLSTV</sequence>
<evidence type="ECO:0000256" key="1">
    <source>
        <dbReference type="PROSITE-ProRule" id="PRU00723"/>
    </source>
</evidence>
<proteinExistence type="predicted"/>
<evidence type="ECO:0000256" key="2">
    <source>
        <dbReference type="SAM" id="MobiDB-lite"/>
    </source>
</evidence>
<dbReference type="AlphaFoldDB" id="A0A1R1YT88"/>
<feature type="region of interest" description="Disordered" evidence="2">
    <location>
        <begin position="127"/>
        <end position="148"/>
    </location>
</feature>
<organism evidence="4 5">
    <name type="scientific">Smittium culicis</name>
    <dbReference type="NCBI Taxonomy" id="133412"/>
    <lineage>
        <taxon>Eukaryota</taxon>
        <taxon>Fungi</taxon>
        <taxon>Fungi incertae sedis</taxon>
        <taxon>Zoopagomycota</taxon>
        <taxon>Kickxellomycotina</taxon>
        <taxon>Harpellomycetes</taxon>
        <taxon>Harpellales</taxon>
        <taxon>Legeriomycetaceae</taxon>
        <taxon>Smittium</taxon>
    </lineage>
</organism>
<keyword evidence="1" id="KW-0862">Zinc</keyword>
<comment type="caution">
    <text evidence="4">The sequence shown here is derived from an EMBL/GenBank/DDBJ whole genome shotgun (WGS) entry which is preliminary data.</text>
</comment>
<dbReference type="PANTHER" id="PTHR46156:SF1">
    <property type="entry name" value="ZINC FINGER CCCH DOMAIN-CONTAINING PROTEIN 3"/>
    <property type="match status" value="1"/>
</dbReference>